<dbReference type="RefSeq" id="WP_107586272.1">
    <property type="nucleotide sequence ID" value="NZ_PZJJ01000048.1"/>
</dbReference>
<dbReference type="Pfam" id="PF03358">
    <property type="entry name" value="FMN_red"/>
    <property type="match status" value="1"/>
</dbReference>
<evidence type="ECO:0000259" key="2">
    <source>
        <dbReference type="Pfam" id="PF03358"/>
    </source>
</evidence>
<sequence length="178" mass="19660">MKIVMIVGSIRKESYNQQVADFMTKRFKDKMTIEQLDIKSLPFFNQDEEEDPPETVKIFKNKIKEADGVLVVTPEYNHSVPGMLKNAIDWVSRGDRVMTGKPVMIVGATPGFLGTVRCQIHLRQIMAAPGVGGRVLPGNEVLIGGVNKKLDGEGGMTDTATVDFLDTVTDNFVKFVEA</sequence>
<protein>
    <submittedName>
        <fullName evidence="3">NADPH-dependent FMN reductase</fullName>
    </submittedName>
</protein>
<feature type="domain" description="NADPH-dependent FMN reductase-like" evidence="2">
    <location>
        <begin position="1"/>
        <end position="145"/>
    </location>
</feature>
<proteinExistence type="inferred from homology"/>
<dbReference type="SUPFAM" id="SSF52218">
    <property type="entry name" value="Flavoproteins"/>
    <property type="match status" value="1"/>
</dbReference>
<name>A0A2T4U262_9BACI</name>
<comment type="caution">
    <text evidence="3">The sequence shown here is derived from an EMBL/GenBank/DDBJ whole genome shotgun (WGS) entry which is preliminary data.</text>
</comment>
<comment type="similarity">
    <text evidence="1">Belongs to the azoreductase type 2 family.</text>
</comment>
<dbReference type="AlphaFoldDB" id="A0A2T4U262"/>
<gene>
    <name evidence="3" type="ORF">C6Y45_16230</name>
</gene>
<dbReference type="PANTHER" id="PTHR30543:SF21">
    <property type="entry name" value="NAD(P)H-DEPENDENT FMN REDUCTASE LOT6"/>
    <property type="match status" value="1"/>
</dbReference>
<dbReference type="GO" id="GO:0010181">
    <property type="term" value="F:FMN binding"/>
    <property type="evidence" value="ECO:0007669"/>
    <property type="project" value="TreeGrafter"/>
</dbReference>
<keyword evidence="4" id="KW-1185">Reference proteome</keyword>
<evidence type="ECO:0000313" key="3">
    <source>
        <dbReference type="EMBL" id="PTL37477.1"/>
    </source>
</evidence>
<dbReference type="InterPro" id="IPR029039">
    <property type="entry name" value="Flavoprotein-like_sf"/>
</dbReference>
<dbReference type="Proteomes" id="UP000240509">
    <property type="component" value="Unassembled WGS sequence"/>
</dbReference>
<dbReference type="EMBL" id="PZJJ01000048">
    <property type="protein sequence ID" value="PTL37477.1"/>
    <property type="molecule type" value="Genomic_DNA"/>
</dbReference>
<accession>A0A2T4U262</accession>
<evidence type="ECO:0000313" key="4">
    <source>
        <dbReference type="Proteomes" id="UP000240509"/>
    </source>
</evidence>
<organism evidence="3 4">
    <name type="scientific">Alkalicoccus saliphilus</name>
    <dbReference type="NCBI Taxonomy" id="200989"/>
    <lineage>
        <taxon>Bacteria</taxon>
        <taxon>Bacillati</taxon>
        <taxon>Bacillota</taxon>
        <taxon>Bacilli</taxon>
        <taxon>Bacillales</taxon>
        <taxon>Bacillaceae</taxon>
        <taxon>Alkalicoccus</taxon>
    </lineage>
</organism>
<evidence type="ECO:0000256" key="1">
    <source>
        <dbReference type="ARBA" id="ARBA00009428"/>
    </source>
</evidence>
<dbReference type="Gene3D" id="3.40.50.360">
    <property type="match status" value="1"/>
</dbReference>
<reference evidence="3 4" key="1">
    <citation type="submission" date="2018-03" db="EMBL/GenBank/DDBJ databases">
        <title>Alkalicoccus saliphilus sp. nov., isolated from a mineral pool.</title>
        <authorList>
            <person name="Zhao B."/>
        </authorList>
    </citation>
    <scope>NUCLEOTIDE SEQUENCE [LARGE SCALE GENOMIC DNA]</scope>
    <source>
        <strain evidence="3 4">6AG</strain>
    </source>
</reference>
<dbReference type="InterPro" id="IPR050712">
    <property type="entry name" value="NAD(P)H-dep_reductase"/>
</dbReference>
<dbReference type="OrthoDB" id="9812295at2"/>
<dbReference type="GO" id="GO:0016491">
    <property type="term" value="F:oxidoreductase activity"/>
    <property type="evidence" value="ECO:0007669"/>
    <property type="project" value="InterPro"/>
</dbReference>
<dbReference type="PANTHER" id="PTHR30543">
    <property type="entry name" value="CHROMATE REDUCTASE"/>
    <property type="match status" value="1"/>
</dbReference>
<dbReference type="InterPro" id="IPR005025">
    <property type="entry name" value="FMN_Rdtase-like_dom"/>
</dbReference>
<dbReference type="GO" id="GO:0005829">
    <property type="term" value="C:cytosol"/>
    <property type="evidence" value="ECO:0007669"/>
    <property type="project" value="TreeGrafter"/>
</dbReference>